<evidence type="ECO:0000256" key="13">
    <source>
        <dbReference type="SAM" id="MobiDB-lite"/>
    </source>
</evidence>
<evidence type="ECO:0000256" key="2">
    <source>
        <dbReference type="ARBA" id="ARBA00022527"/>
    </source>
</evidence>
<dbReference type="InterPro" id="IPR017240">
    <property type="entry name" value="MAPKKK_Ssk2/Ssk22"/>
</dbReference>
<sequence>MSTETSPRAVRFFQNEANIVQDRPKHPRLSAIPTDSDPDASGSGSGSGSSEYSIPDPAELERDDEVAALGPYKDGALSASMASLAPNSVANNTGRQRASGADTSATSPTNGVNARPIQRPHVARTPSNTYAPQRAPQPTFISTRSASRRRDPADKFRDQEPAYLRMMRQDPLPSSYFDPQTPSVDYSDEESEGETPSSEGVFDDRFNDETIMFQNLIDDTQPTEDDMRDPANRERLEWHGMLAAVLTGDVVKQEKRRLLGTSEFQGARTAHKADLWLGIRSKTTGRSFALQRRMIDEARGNLDRLIDEITRFEVQGETEAGKPAMEQITDIVKKIEKCESLYPSWKALGQAQPAATSPAFQETCDAVLSWYNTNEMITTELSILKNWVGNEELDFHKKTAQSPSTNSLNNETSFLDRLLKEDGLTSLHDDNDEATKQEHALKTKSLVRRSMLAPISSTIAKAKETLIMNSAAFHKRHLPPYIEEILTLISFPSRLIEEIISVRVAYARKMRETTQQTPILQDQMLSQFELLLKLAIRIKQETLTVSQPQPGWQLPPCIDESFDQVVLDALKYYFKLLNWKLSRNKNTFKEAEILSQEWEFANEIGRHLQGGDIEVAEQFSNLTYKVLSRLSQTFERELQRKPKESADDMSKRYMQMLDSVRVRQRMLQRFSRLLSEHYENASDMSIALDAEDLQYLYERLSVTGHFLVEEFDGIQIIASPTLAGRDEEVQSILRTCLHEQISEDPTDPYILILRPEAPLTWFGNRKSQSLNLESTDLKLGQIRLIADGSQARLAHVRNVFLDRIDMHLDLVVESRSNLHKVNTRLFEIRKVGFKLSNTFMDSVAIIRKQTQGMDCHELIQTCFVFATEFGRRSLLYMDSNRRQMNNIKLTKLGLDWVSFICDDCKVTDRKSFRWAVPALEFTMSMTTGRHILGLGDDEYARLRAKVSGCMSLLISHFDILGAKSNQAAQSERERIEALVGQFRKFDKNRNIDDEEAAKLIQEQRLKKIDEVDDVQREVVSERQGLGRVLEISNEIDRSLAYLSSSTTHVTIRWQQGHFVGGGTFGSVYAAMNLDNGRLMAVKEIRLQDPKLIPQIAGQIKDEMRVLEVLDHPNVVSYYGIEVHRDRVYIFMEFCSGGSLAGLLEHGRIEDEQVISVYALQLLEGLAYLHESHIAHRDIKPENILLDHHGVIKYVDFGAAKVIARQGRTLVQGVAASQPNKSMTGTPMYMSPEVITGDNPGHDGAVDVWSLGCVILEMVTGRRPWSNLDNEWAIMYNIAQGNPPQLPGPDQLSPQGIDFLRRCFIRDPRKRASAVELLQHEWIMLIRSQVIEPPTPSDNSGSAQSTPHPTPEYSPFEPVPTVLVTSTDDDSTAPPSSSLRGHQGGTNADMKHVGKPIGTAELLEKMHAAQESARRAEARECCIRRRRAESESAAHLGGMQENALSILELEFGPCSSNSQP</sequence>
<feature type="region of interest" description="Disordered" evidence="13">
    <location>
        <begin position="1"/>
        <end position="71"/>
    </location>
</feature>
<evidence type="ECO:0000256" key="1">
    <source>
        <dbReference type="ARBA" id="ARBA00006529"/>
    </source>
</evidence>
<keyword evidence="4 11" id="KW-0547">Nucleotide-binding</keyword>
<accession>A0A439CPF1</accession>
<evidence type="ECO:0000256" key="5">
    <source>
        <dbReference type="ARBA" id="ARBA00022777"/>
    </source>
</evidence>
<dbReference type="SMART" id="SM00220">
    <property type="entry name" value="S_TKc"/>
    <property type="match status" value="1"/>
</dbReference>
<dbReference type="GO" id="GO:0004707">
    <property type="term" value="F:MAP kinase activity"/>
    <property type="evidence" value="ECO:0007669"/>
    <property type="project" value="UniProtKB-EC"/>
</dbReference>
<feature type="compositionally biased region" description="Polar residues" evidence="13">
    <location>
        <begin position="87"/>
        <end position="112"/>
    </location>
</feature>
<dbReference type="GO" id="GO:0038066">
    <property type="term" value="P:p38MAPK cascade"/>
    <property type="evidence" value="ECO:0007669"/>
    <property type="project" value="UniProtKB-UniRule"/>
</dbReference>
<dbReference type="GO" id="GO:0051403">
    <property type="term" value="P:stress-activated MAPK cascade"/>
    <property type="evidence" value="ECO:0007669"/>
    <property type="project" value="InterPro"/>
</dbReference>
<dbReference type="EMBL" id="RYZI01000646">
    <property type="protein sequence ID" value="RWA04038.1"/>
    <property type="molecule type" value="Genomic_DNA"/>
</dbReference>
<reference evidence="15 16" key="1">
    <citation type="submission" date="2018-12" db="EMBL/GenBank/DDBJ databases">
        <title>Draft genome sequence of Xylaria grammica IHI A82.</title>
        <authorList>
            <person name="Buettner E."/>
            <person name="Kellner H."/>
        </authorList>
    </citation>
    <scope>NUCLEOTIDE SEQUENCE [LARGE SCALE GENOMIC DNA]</scope>
    <source>
        <strain evidence="15 16">IHI A82</strain>
    </source>
</reference>
<dbReference type="GO" id="GO:0005737">
    <property type="term" value="C:cytoplasm"/>
    <property type="evidence" value="ECO:0007669"/>
    <property type="project" value="InterPro"/>
</dbReference>
<dbReference type="Pfam" id="PF00069">
    <property type="entry name" value="Pkinase"/>
    <property type="match status" value="1"/>
</dbReference>
<comment type="function">
    <text evidence="9">Kinase involved in a signal transduction pathway that is activated by changes in the osmolarity of the extracellular environment. Activates the PBS2 MAP kinase kinase by phosphorylation.</text>
</comment>
<comment type="similarity">
    <text evidence="1 11">Belongs to the protein kinase superfamily. STE Ser/Thr protein kinase family. MAP kinase kinase kinase subfamily.</text>
</comment>
<proteinExistence type="inferred from homology"/>
<dbReference type="Proteomes" id="UP000286045">
    <property type="component" value="Unassembled WGS sequence"/>
</dbReference>
<keyword evidence="5 11" id="KW-0418">Kinase</keyword>
<evidence type="ECO:0000256" key="12">
    <source>
        <dbReference type="PROSITE-ProRule" id="PRU10141"/>
    </source>
</evidence>
<dbReference type="FunFam" id="1.10.510.10:FF:000482">
    <property type="entry name" value="MAP kinase kinase kinase"/>
    <property type="match status" value="1"/>
</dbReference>
<keyword evidence="3 11" id="KW-0808">Transferase</keyword>
<feature type="binding site" evidence="12">
    <location>
        <position position="1082"/>
    </location>
    <ligand>
        <name>ATP</name>
        <dbReference type="ChEBI" id="CHEBI:30616"/>
    </ligand>
</feature>
<dbReference type="InterPro" id="IPR017441">
    <property type="entry name" value="Protein_kinase_ATP_BS"/>
</dbReference>
<evidence type="ECO:0000256" key="3">
    <source>
        <dbReference type="ARBA" id="ARBA00022679"/>
    </source>
</evidence>
<evidence type="ECO:0000256" key="4">
    <source>
        <dbReference type="ARBA" id="ARBA00022741"/>
    </source>
</evidence>
<dbReference type="PROSITE" id="PS00108">
    <property type="entry name" value="PROTEIN_KINASE_ST"/>
    <property type="match status" value="1"/>
</dbReference>
<dbReference type="GO" id="GO:0005524">
    <property type="term" value="F:ATP binding"/>
    <property type="evidence" value="ECO:0007669"/>
    <property type="project" value="UniProtKB-UniRule"/>
</dbReference>
<gene>
    <name evidence="15" type="ORF">EKO27_g11067</name>
</gene>
<dbReference type="EC" id="2.7.11.-" evidence="11"/>
<feature type="domain" description="Protein kinase" evidence="14">
    <location>
        <begin position="1053"/>
        <end position="1322"/>
    </location>
</feature>
<dbReference type="InterPro" id="IPR050538">
    <property type="entry name" value="MAP_kinase_kinase_kinase"/>
</dbReference>
<dbReference type="InterPro" id="IPR000719">
    <property type="entry name" value="Prot_kinase_dom"/>
</dbReference>
<dbReference type="PIRSF" id="PIRSF037579">
    <property type="entry name" value="MAPKKK_SSK22"/>
    <property type="match status" value="1"/>
</dbReference>
<keyword evidence="6 11" id="KW-0067">ATP-binding</keyword>
<dbReference type="GO" id="GO:0004709">
    <property type="term" value="F:MAP kinase kinase kinase activity"/>
    <property type="evidence" value="ECO:0007669"/>
    <property type="project" value="UniProtKB-UniRule"/>
</dbReference>
<comment type="catalytic activity">
    <reaction evidence="7">
        <text>L-threonyl-[protein] + ATP = O-phospho-L-threonyl-[protein] + ADP + H(+)</text>
        <dbReference type="Rhea" id="RHEA:46608"/>
        <dbReference type="Rhea" id="RHEA-COMP:11060"/>
        <dbReference type="Rhea" id="RHEA-COMP:11605"/>
        <dbReference type="ChEBI" id="CHEBI:15378"/>
        <dbReference type="ChEBI" id="CHEBI:30013"/>
        <dbReference type="ChEBI" id="CHEBI:30616"/>
        <dbReference type="ChEBI" id="CHEBI:61977"/>
        <dbReference type="ChEBI" id="CHEBI:456216"/>
        <dbReference type="EC" id="2.7.11.24"/>
    </reaction>
    <physiologicalReaction direction="left-to-right" evidence="7">
        <dbReference type="Rhea" id="RHEA:46609"/>
    </physiologicalReaction>
</comment>
<feature type="region of interest" description="Disordered" evidence="13">
    <location>
        <begin position="87"/>
        <end position="203"/>
    </location>
</feature>
<comment type="subunit">
    <text evidence="10">Interacts with by SSK1.</text>
</comment>
<evidence type="ECO:0000256" key="11">
    <source>
        <dbReference type="PIRNR" id="PIRNR037579"/>
    </source>
</evidence>
<evidence type="ECO:0000256" key="8">
    <source>
        <dbReference type="ARBA" id="ARBA00048130"/>
    </source>
</evidence>
<evidence type="ECO:0000313" key="16">
    <source>
        <dbReference type="Proteomes" id="UP000286045"/>
    </source>
</evidence>
<feature type="region of interest" description="Disordered" evidence="13">
    <location>
        <begin position="1332"/>
        <end position="1392"/>
    </location>
</feature>
<dbReference type="SUPFAM" id="SSF56112">
    <property type="entry name" value="Protein kinase-like (PK-like)"/>
    <property type="match status" value="1"/>
</dbReference>
<dbReference type="CDD" id="cd06626">
    <property type="entry name" value="STKc_MEKK4"/>
    <property type="match status" value="1"/>
</dbReference>
<comment type="caution">
    <text evidence="15">The sequence shown here is derived from an EMBL/GenBank/DDBJ whole genome shotgun (WGS) entry which is preliminary data.</text>
</comment>
<evidence type="ECO:0000256" key="10">
    <source>
        <dbReference type="ARBA" id="ARBA00065095"/>
    </source>
</evidence>
<dbReference type="PROSITE" id="PS00107">
    <property type="entry name" value="PROTEIN_KINASE_ATP"/>
    <property type="match status" value="1"/>
</dbReference>
<dbReference type="Gene3D" id="1.10.510.10">
    <property type="entry name" value="Transferase(Phosphotransferase) domain 1"/>
    <property type="match status" value="1"/>
</dbReference>
<evidence type="ECO:0000313" key="15">
    <source>
        <dbReference type="EMBL" id="RWA04038.1"/>
    </source>
</evidence>
<dbReference type="InterPro" id="IPR008271">
    <property type="entry name" value="Ser/Thr_kinase_AS"/>
</dbReference>
<dbReference type="PANTHER" id="PTHR48016">
    <property type="entry name" value="MAP KINASE KINASE KINASE SSK2-RELATED-RELATED"/>
    <property type="match status" value="1"/>
</dbReference>
<evidence type="ECO:0000259" key="14">
    <source>
        <dbReference type="PROSITE" id="PS50011"/>
    </source>
</evidence>
<keyword evidence="16" id="KW-1185">Reference proteome</keyword>
<keyword evidence="2 11" id="KW-0723">Serine/threonine-protein kinase</keyword>
<organism evidence="15 16">
    <name type="scientific">Xylaria grammica</name>
    <dbReference type="NCBI Taxonomy" id="363999"/>
    <lineage>
        <taxon>Eukaryota</taxon>
        <taxon>Fungi</taxon>
        <taxon>Dikarya</taxon>
        <taxon>Ascomycota</taxon>
        <taxon>Pezizomycotina</taxon>
        <taxon>Sordariomycetes</taxon>
        <taxon>Xylariomycetidae</taxon>
        <taxon>Xylariales</taxon>
        <taxon>Xylariaceae</taxon>
        <taxon>Xylaria</taxon>
    </lineage>
</organism>
<dbReference type="GO" id="GO:0106310">
    <property type="term" value="F:protein serine kinase activity"/>
    <property type="evidence" value="ECO:0007669"/>
    <property type="project" value="RHEA"/>
</dbReference>
<dbReference type="PANTHER" id="PTHR48016:SF32">
    <property type="entry name" value="MITOGEN-ACTIVATED PROTEIN KINASE KINASE KINASE 4"/>
    <property type="match status" value="1"/>
</dbReference>
<evidence type="ECO:0000256" key="6">
    <source>
        <dbReference type="ARBA" id="ARBA00022840"/>
    </source>
</evidence>
<name>A0A439CPF1_9PEZI</name>
<dbReference type="STRING" id="363999.A0A439CPF1"/>
<evidence type="ECO:0000256" key="7">
    <source>
        <dbReference type="ARBA" id="ARBA00047919"/>
    </source>
</evidence>
<feature type="compositionally biased region" description="Polar residues" evidence="13">
    <location>
        <begin position="1336"/>
        <end position="1346"/>
    </location>
</feature>
<feature type="compositionally biased region" description="Basic and acidic residues" evidence="13">
    <location>
        <begin position="148"/>
        <end position="160"/>
    </location>
</feature>
<dbReference type="PROSITE" id="PS50011">
    <property type="entry name" value="PROTEIN_KINASE_DOM"/>
    <property type="match status" value="1"/>
</dbReference>
<protein>
    <recommendedName>
        <fullName evidence="11">MAP kinase kinase kinase</fullName>
        <ecNumber evidence="11">2.7.11.-</ecNumber>
    </recommendedName>
</protein>
<evidence type="ECO:0000256" key="9">
    <source>
        <dbReference type="ARBA" id="ARBA00056158"/>
    </source>
</evidence>
<dbReference type="InterPro" id="IPR011009">
    <property type="entry name" value="Kinase-like_dom_sf"/>
</dbReference>
<comment type="catalytic activity">
    <reaction evidence="8">
        <text>L-seryl-[protein] + ATP = O-phospho-L-seryl-[protein] + ADP + H(+)</text>
        <dbReference type="Rhea" id="RHEA:17989"/>
        <dbReference type="Rhea" id="RHEA-COMP:9863"/>
        <dbReference type="Rhea" id="RHEA-COMP:11604"/>
        <dbReference type="ChEBI" id="CHEBI:15378"/>
        <dbReference type="ChEBI" id="CHEBI:29999"/>
        <dbReference type="ChEBI" id="CHEBI:30616"/>
        <dbReference type="ChEBI" id="CHEBI:83421"/>
        <dbReference type="ChEBI" id="CHEBI:456216"/>
        <dbReference type="EC" id="2.7.11.24"/>
    </reaction>
    <physiologicalReaction direction="left-to-right" evidence="8">
        <dbReference type="Rhea" id="RHEA:17990"/>
    </physiologicalReaction>
</comment>